<organism evidence="2 3">
    <name type="scientific">Pseudoruegeria aquimaris</name>
    <dbReference type="NCBI Taxonomy" id="393663"/>
    <lineage>
        <taxon>Bacteria</taxon>
        <taxon>Pseudomonadati</taxon>
        <taxon>Pseudomonadota</taxon>
        <taxon>Alphaproteobacteria</taxon>
        <taxon>Rhodobacterales</taxon>
        <taxon>Roseobacteraceae</taxon>
        <taxon>Pseudoruegeria</taxon>
    </lineage>
</organism>
<dbReference type="Proteomes" id="UP000193409">
    <property type="component" value="Unassembled WGS sequence"/>
</dbReference>
<keyword evidence="1" id="KW-1133">Transmembrane helix</keyword>
<keyword evidence="1" id="KW-0812">Transmembrane</keyword>
<evidence type="ECO:0000313" key="3">
    <source>
        <dbReference type="Proteomes" id="UP000193409"/>
    </source>
</evidence>
<proteinExistence type="predicted"/>
<keyword evidence="3" id="KW-1185">Reference proteome</keyword>
<dbReference type="EMBL" id="FWFQ01000009">
    <property type="protein sequence ID" value="SLN33553.1"/>
    <property type="molecule type" value="Genomic_DNA"/>
</dbReference>
<dbReference type="AlphaFoldDB" id="A0A1Y5S6B7"/>
<accession>A0A1Y5S6B7</accession>
<keyword evidence="1" id="KW-0472">Membrane</keyword>
<protein>
    <submittedName>
        <fullName evidence="2">Uncharacterized protein</fullName>
    </submittedName>
</protein>
<feature type="transmembrane region" description="Helical" evidence="1">
    <location>
        <begin position="36"/>
        <end position="55"/>
    </location>
</feature>
<evidence type="ECO:0000256" key="1">
    <source>
        <dbReference type="SAM" id="Phobius"/>
    </source>
</evidence>
<reference evidence="2 3" key="1">
    <citation type="submission" date="2017-03" db="EMBL/GenBank/DDBJ databases">
        <authorList>
            <person name="Afonso C.L."/>
            <person name="Miller P.J."/>
            <person name="Scott M.A."/>
            <person name="Spackman E."/>
            <person name="Goraichik I."/>
            <person name="Dimitrov K.M."/>
            <person name="Suarez D.L."/>
            <person name="Swayne D.E."/>
        </authorList>
    </citation>
    <scope>NUCLEOTIDE SEQUENCE [LARGE SCALE GENOMIC DNA]</scope>
    <source>
        <strain evidence="2 3">CECT 7680</strain>
    </source>
</reference>
<dbReference type="RefSeq" id="WP_176244098.1">
    <property type="nucleotide sequence ID" value="NZ_FWFQ01000009.1"/>
</dbReference>
<evidence type="ECO:0000313" key="2">
    <source>
        <dbReference type="EMBL" id="SLN33553.1"/>
    </source>
</evidence>
<sequence>MHINLAHALVTALLIFATYAALYRFGVLKPGEERRFNWKVVAAVAMVVFLFNLVWPA</sequence>
<gene>
    <name evidence="2" type="ORF">PSA7680_01569</name>
</gene>
<name>A0A1Y5S6B7_9RHOB</name>